<accession>A0A1G9A460</accession>
<dbReference type="RefSeq" id="WP_090306930.1">
    <property type="nucleotide sequence ID" value="NZ_FNFE01000003.1"/>
</dbReference>
<protein>
    <recommendedName>
        <fullName evidence="1">Halobacterial output domain-containing protein</fullName>
    </recommendedName>
</protein>
<feature type="domain" description="Halobacterial output" evidence="1">
    <location>
        <begin position="23"/>
        <end position="94"/>
    </location>
</feature>
<evidence type="ECO:0000259" key="1">
    <source>
        <dbReference type="Pfam" id="PF18545"/>
    </source>
</evidence>
<evidence type="ECO:0000313" key="2">
    <source>
        <dbReference type="EMBL" id="SDK22021.1"/>
    </source>
</evidence>
<dbReference type="EMBL" id="FNFE01000003">
    <property type="protein sequence ID" value="SDK22021.1"/>
    <property type="molecule type" value="Genomic_DNA"/>
</dbReference>
<dbReference type="InterPro" id="IPR040624">
    <property type="entry name" value="HalOD1"/>
</dbReference>
<dbReference type="AlphaFoldDB" id="A0A1G9A460"/>
<organism evidence="2 3">
    <name type="scientific">Natronorubrum texcoconense</name>
    <dbReference type="NCBI Taxonomy" id="1095776"/>
    <lineage>
        <taxon>Archaea</taxon>
        <taxon>Methanobacteriati</taxon>
        <taxon>Methanobacteriota</taxon>
        <taxon>Stenosarchaea group</taxon>
        <taxon>Halobacteria</taxon>
        <taxon>Halobacteriales</taxon>
        <taxon>Natrialbaceae</taxon>
        <taxon>Natronorubrum</taxon>
    </lineage>
</organism>
<sequence>MVHHNHSRRPDDDRVEIRTVREESESVTRMILRGLSVVKNVPIRELDPLYEQVETEALDSLLTHAEGTESTVSVEFTTDDHTVVVTHRDCVCVRTDDHLAPT</sequence>
<dbReference type="STRING" id="1095776.SAMN04515672_2570"/>
<dbReference type="Proteomes" id="UP000198882">
    <property type="component" value="Unassembled WGS sequence"/>
</dbReference>
<dbReference type="Pfam" id="PF18545">
    <property type="entry name" value="HalOD1"/>
    <property type="match status" value="1"/>
</dbReference>
<evidence type="ECO:0000313" key="3">
    <source>
        <dbReference type="Proteomes" id="UP000198882"/>
    </source>
</evidence>
<keyword evidence="3" id="KW-1185">Reference proteome</keyword>
<proteinExistence type="predicted"/>
<gene>
    <name evidence="2" type="ORF">SAMN04515672_2570</name>
</gene>
<dbReference type="OrthoDB" id="327217at2157"/>
<reference evidence="3" key="1">
    <citation type="submission" date="2016-10" db="EMBL/GenBank/DDBJ databases">
        <authorList>
            <person name="Varghese N."/>
            <person name="Submissions S."/>
        </authorList>
    </citation>
    <scope>NUCLEOTIDE SEQUENCE [LARGE SCALE GENOMIC DNA]</scope>
    <source>
        <strain evidence="3">B4,CECT 8067,JCM 17497</strain>
    </source>
</reference>
<name>A0A1G9A460_9EURY</name>